<gene>
    <name evidence="3" type="ORF">OS242_20160</name>
</gene>
<feature type="transmembrane region" description="Helical" evidence="2">
    <location>
        <begin position="366"/>
        <end position="385"/>
    </location>
</feature>
<feature type="transmembrane region" description="Helical" evidence="2">
    <location>
        <begin position="539"/>
        <end position="557"/>
    </location>
</feature>
<feature type="transmembrane region" description="Helical" evidence="2">
    <location>
        <begin position="217"/>
        <end position="234"/>
    </location>
</feature>
<feature type="transmembrane region" description="Helical" evidence="2">
    <location>
        <begin position="391"/>
        <end position="408"/>
    </location>
</feature>
<evidence type="ECO:0000313" key="4">
    <source>
        <dbReference type="Proteomes" id="UP001208017"/>
    </source>
</evidence>
<keyword evidence="2" id="KW-1133">Transmembrane helix</keyword>
<dbReference type="RefSeq" id="WP_267153477.1">
    <property type="nucleotide sequence ID" value="NZ_JAPMLT010000017.1"/>
</dbReference>
<feature type="transmembrane region" description="Helical" evidence="2">
    <location>
        <begin position="240"/>
        <end position="258"/>
    </location>
</feature>
<dbReference type="PANTHER" id="PTHR38434">
    <property type="entry name" value="BLL2549 PROTEIN"/>
    <property type="match status" value="1"/>
</dbReference>
<evidence type="ECO:0000256" key="1">
    <source>
        <dbReference type="SAM" id="MobiDB-lite"/>
    </source>
</evidence>
<keyword evidence="4" id="KW-1185">Reference proteome</keyword>
<feature type="transmembrane region" description="Helical" evidence="2">
    <location>
        <begin position="481"/>
        <end position="502"/>
    </location>
</feature>
<feature type="transmembrane region" description="Helical" evidence="2">
    <location>
        <begin position="569"/>
        <end position="587"/>
    </location>
</feature>
<feature type="transmembrane region" description="Helical" evidence="2">
    <location>
        <begin position="290"/>
        <end position="308"/>
    </location>
</feature>
<sequence length="595" mass="64510">MIEGVEWKGAGDIEKEQELRIKRLEERVEQQDAELARLRAAVQELSGRLQGATGPEVTPDGVEQSGAAHASSAAGTTGAGHGPLKEEGKKPPKEPVDWEHLIGRVWLPRVFLLVLLLGVLWGFKAAVESGILTEPVRCLIGVLTTAAFVWLGERQVRHDRHALGQVLLGGAVAVAILTTFAAHMWYGLIGSAEAFALHLGILSGGVYLSLRHRSQALAVLTLIGGCMVPFLIKSDEPNTLFFMGYQTALTTVFLLIALRKGHHILFVTAQVLFHLAVGIFAIMVQEESAYVVYGVFLQHLLQIALLLLTREGNTVRLLSIFSSAMLVLFWMTALIEDDGGALYDRFLLALVAVHALLAAVSWKQRLLSSVFLSAGSVALAVWLFRTLDSDVLPFTMLLEGAVLIWLSLRVRVGLTSLVGSAVYVLGLMLTVSEPIREFASAQTLQWGVMLASMIALVFLIQRENEQAAAADDDEFNVPSGGLTLLAILWAALLLVFLTQVAMVLAEPLSSSVEHMVVSFVWALYAIAAIVFGTVRQSRLARIVGVVLLFITLFKLVLFDLPIVSVAVRAILFIVVGGIGVAVSRLFYGQGKKKGE</sequence>
<comment type="caution">
    <text evidence="3">The sequence shown here is derived from an EMBL/GenBank/DDBJ whole genome shotgun (WGS) entry which is preliminary data.</text>
</comment>
<dbReference type="InterPro" id="IPR019286">
    <property type="entry name" value="DUF2339_TM"/>
</dbReference>
<feature type="transmembrane region" description="Helical" evidence="2">
    <location>
        <begin position="413"/>
        <end position="431"/>
    </location>
</feature>
<keyword evidence="2" id="KW-0472">Membrane</keyword>
<feature type="compositionally biased region" description="Basic and acidic residues" evidence="1">
    <location>
        <begin position="83"/>
        <end position="93"/>
    </location>
</feature>
<feature type="region of interest" description="Disordered" evidence="1">
    <location>
        <begin position="47"/>
        <end position="93"/>
    </location>
</feature>
<dbReference type="Pfam" id="PF10101">
    <property type="entry name" value="DUF2339"/>
    <property type="match status" value="1"/>
</dbReference>
<feature type="transmembrane region" description="Helical" evidence="2">
    <location>
        <begin position="163"/>
        <end position="186"/>
    </location>
</feature>
<feature type="transmembrane region" description="Helical" evidence="2">
    <location>
        <begin position="129"/>
        <end position="151"/>
    </location>
</feature>
<accession>A0ABT3X991</accession>
<dbReference type="EMBL" id="JAPMLT010000017">
    <property type="protein sequence ID" value="MCX7572226.1"/>
    <property type="molecule type" value="Genomic_DNA"/>
</dbReference>
<feature type="transmembrane region" description="Helical" evidence="2">
    <location>
        <begin position="315"/>
        <end position="335"/>
    </location>
</feature>
<feature type="transmembrane region" description="Helical" evidence="2">
    <location>
        <begin position="106"/>
        <end position="123"/>
    </location>
</feature>
<protein>
    <submittedName>
        <fullName evidence="3">DUF2339 domain-containing protein</fullName>
    </submittedName>
</protein>
<dbReference type="Proteomes" id="UP001208017">
    <property type="component" value="Unassembled WGS sequence"/>
</dbReference>
<name>A0ABT3X991_9BACL</name>
<feature type="compositionally biased region" description="Low complexity" evidence="1">
    <location>
        <begin position="65"/>
        <end position="76"/>
    </location>
</feature>
<proteinExistence type="predicted"/>
<feature type="transmembrane region" description="Helical" evidence="2">
    <location>
        <begin position="192"/>
        <end position="210"/>
    </location>
</feature>
<feature type="transmembrane region" description="Helical" evidence="2">
    <location>
        <begin position="514"/>
        <end position="532"/>
    </location>
</feature>
<keyword evidence="2" id="KW-0812">Transmembrane</keyword>
<evidence type="ECO:0000313" key="3">
    <source>
        <dbReference type="EMBL" id="MCX7572226.1"/>
    </source>
</evidence>
<feature type="transmembrane region" description="Helical" evidence="2">
    <location>
        <begin position="265"/>
        <end position="284"/>
    </location>
</feature>
<feature type="transmembrane region" description="Helical" evidence="2">
    <location>
        <begin position="341"/>
        <end position="359"/>
    </location>
</feature>
<reference evidence="3 4" key="1">
    <citation type="submission" date="2022-11" db="EMBL/GenBank/DDBJ databases">
        <title>Study of microbial diversity in lake waters.</title>
        <authorList>
            <person name="Zhang J."/>
        </authorList>
    </citation>
    <scope>NUCLEOTIDE SEQUENCE [LARGE SCALE GENOMIC DNA]</scope>
    <source>
        <strain evidence="3 4">DT12</strain>
    </source>
</reference>
<organism evidence="3 4">
    <name type="scientific">Tumebacillus lacus</name>
    <dbReference type="NCBI Taxonomy" id="2995335"/>
    <lineage>
        <taxon>Bacteria</taxon>
        <taxon>Bacillati</taxon>
        <taxon>Bacillota</taxon>
        <taxon>Bacilli</taxon>
        <taxon>Bacillales</taxon>
        <taxon>Alicyclobacillaceae</taxon>
        <taxon>Tumebacillus</taxon>
    </lineage>
</organism>
<feature type="transmembrane region" description="Helical" evidence="2">
    <location>
        <begin position="443"/>
        <end position="460"/>
    </location>
</feature>
<evidence type="ECO:0000256" key="2">
    <source>
        <dbReference type="SAM" id="Phobius"/>
    </source>
</evidence>
<dbReference type="PANTHER" id="PTHR38434:SF1">
    <property type="entry name" value="BLL2549 PROTEIN"/>
    <property type="match status" value="1"/>
</dbReference>